<dbReference type="InterPro" id="IPR017972">
    <property type="entry name" value="Cyt_P450_CS"/>
</dbReference>
<dbReference type="InterPro" id="IPR002397">
    <property type="entry name" value="Cyt_P450_B"/>
</dbReference>
<dbReference type="SUPFAM" id="SSF48264">
    <property type="entry name" value="Cytochrome P450"/>
    <property type="match status" value="1"/>
</dbReference>
<name>A0A505D9C9_9ACTN</name>
<reference evidence="9 10" key="1">
    <citation type="submission" date="2019-06" db="EMBL/GenBank/DDBJ databases">
        <title>Streptomyces sporangiiformans sp. nov., a novel actinomycete isolated from soil in Mount Song.</title>
        <authorList>
            <person name="Han L."/>
        </authorList>
    </citation>
    <scope>NUCLEOTIDE SEQUENCE [LARGE SCALE GENOMIC DNA]</scope>
    <source>
        <strain evidence="9 10">NEAU-SSA 1</strain>
    </source>
</reference>
<keyword evidence="10" id="KW-1185">Reference proteome</keyword>
<dbReference type="InterPro" id="IPR001128">
    <property type="entry name" value="Cyt_P450"/>
</dbReference>
<sequence length="409" mass="45578">MSTATDQTQPNDGTSLPDYPGTRSPRCPFDPPPVQAGWRRADGLPRVRLSNGRIAWAVPRYDDVKQVLGDPRLSADGHRFPQLMETQQHGQPQAFPRMDDPEHSRIRRTLTGEFTVKRVEAMRPHVRSLVDRFLEETIAAGPPVDLVRTYALPIPSLVISLLLGVPYDDHAFFQTRSATLMRKGTSQEERKAASGELFGYLLDLVKRKEREPGDDLISRLIAERVVAGELTHRDVAMSSMVILHAGHETTANMIALGTLALLENPRQADRIRDTDDPKVVAAAVEELLRYLSIAQDMLVRVATEDIVIGGHPVREGEMLVFGVPSANRDNSVFDMADVLDLDRDARGHVAFGYGVHQCLGQSLARVELQEALPALLRRLPDLRLAVPLEELSFRHDMVVYGVHELPVAW</sequence>
<dbReference type="PROSITE" id="PS00086">
    <property type="entry name" value="CYTOCHROME_P450"/>
    <property type="match status" value="1"/>
</dbReference>
<comment type="caution">
    <text evidence="9">The sequence shown here is derived from an EMBL/GenBank/DDBJ whole genome shotgun (WGS) entry which is preliminary data.</text>
</comment>
<dbReference type="PANTHER" id="PTHR46696">
    <property type="entry name" value="P450, PUTATIVE (EUROFUNG)-RELATED"/>
    <property type="match status" value="1"/>
</dbReference>
<dbReference type="Proteomes" id="UP000317378">
    <property type="component" value="Unassembled WGS sequence"/>
</dbReference>
<dbReference type="GO" id="GO:0005506">
    <property type="term" value="F:iron ion binding"/>
    <property type="evidence" value="ECO:0007669"/>
    <property type="project" value="InterPro"/>
</dbReference>
<dbReference type="PRINTS" id="PR00359">
    <property type="entry name" value="BP450"/>
</dbReference>
<evidence type="ECO:0000313" key="9">
    <source>
        <dbReference type="EMBL" id="TPQ18345.1"/>
    </source>
</evidence>
<evidence type="ECO:0000256" key="6">
    <source>
        <dbReference type="ARBA" id="ARBA00023033"/>
    </source>
</evidence>
<accession>A0A505D9C9</accession>
<evidence type="ECO:0000256" key="3">
    <source>
        <dbReference type="ARBA" id="ARBA00022723"/>
    </source>
</evidence>
<evidence type="ECO:0000256" key="7">
    <source>
        <dbReference type="RuleBase" id="RU000461"/>
    </source>
</evidence>
<evidence type="ECO:0000313" key="10">
    <source>
        <dbReference type="Proteomes" id="UP000317378"/>
    </source>
</evidence>
<dbReference type="EMBL" id="VCHX02000177">
    <property type="protein sequence ID" value="TPQ18345.1"/>
    <property type="molecule type" value="Genomic_DNA"/>
</dbReference>
<protein>
    <submittedName>
        <fullName evidence="9">Cytochrome P450</fullName>
    </submittedName>
</protein>
<evidence type="ECO:0000256" key="2">
    <source>
        <dbReference type="ARBA" id="ARBA00022617"/>
    </source>
</evidence>
<evidence type="ECO:0000256" key="5">
    <source>
        <dbReference type="ARBA" id="ARBA00023004"/>
    </source>
</evidence>
<keyword evidence="2 7" id="KW-0349">Heme</keyword>
<dbReference type="GO" id="GO:0020037">
    <property type="term" value="F:heme binding"/>
    <property type="evidence" value="ECO:0007669"/>
    <property type="project" value="InterPro"/>
</dbReference>
<dbReference type="RefSeq" id="WP_119103987.1">
    <property type="nucleotide sequence ID" value="NZ_QXMJ01000177.1"/>
</dbReference>
<dbReference type="FunFam" id="1.10.630.10:FF:000018">
    <property type="entry name" value="Cytochrome P450 monooxygenase"/>
    <property type="match status" value="1"/>
</dbReference>
<feature type="region of interest" description="Disordered" evidence="8">
    <location>
        <begin position="1"/>
        <end position="39"/>
    </location>
</feature>
<evidence type="ECO:0000256" key="4">
    <source>
        <dbReference type="ARBA" id="ARBA00023002"/>
    </source>
</evidence>
<feature type="compositionally biased region" description="Polar residues" evidence="8">
    <location>
        <begin position="1"/>
        <end position="14"/>
    </location>
</feature>
<keyword evidence="3 7" id="KW-0479">Metal-binding</keyword>
<dbReference type="InterPro" id="IPR036396">
    <property type="entry name" value="Cyt_P450_sf"/>
</dbReference>
<dbReference type="PRINTS" id="PR00385">
    <property type="entry name" value="P450"/>
</dbReference>
<evidence type="ECO:0000256" key="8">
    <source>
        <dbReference type="SAM" id="MobiDB-lite"/>
    </source>
</evidence>
<dbReference type="GO" id="GO:0004497">
    <property type="term" value="F:monooxygenase activity"/>
    <property type="evidence" value="ECO:0007669"/>
    <property type="project" value="UniProtKB-KW"/>
</dbReference>
<evidence type="ECO:0000256" key="1">
    <source>
        <dbReference type="ARBA" id="ARBA00010617"/>
    </source>
</evidence>
<keyword evidence="5 7" id="KW-0408">Iron</keyword>
<dbReference type="CDD" id="cd11030">
    <property type="entry name" value="CYP105-like"/>
    <property type="match status" value="1"/>
</dbReference>
<organism evidence="9 10">
    <name type="scientific">Streptomyces sporangiiformans</name>
    <dbReference type="NCBI Taxonomy" id="2315329"/>
    <lineage>
        <taxon>Bacteria</taxon>
        <taxon>Bacillati</taxon>
        <taxon>Actinomycetota</taxon>
        <taxon>Actinomycetes</taxon>
        <taxon>Kitasatosporales</taxon>
        <taxon>Streptomycetaceae</taxon>
        <taxon>Streptomyces</taxon>
    </lineage>
</organism>
<dbReference type="AlphaFoldDB" id="A0A505D9C9"/>
<gene>
    <name evidence="9" type="ORF">FGD71_031675</name>
</gene>
<dbReference type="Pfam" id="PF00067">
    <property type="entry name" value="p450"/>
    <property type="match status" value="1"/>
</dbReference>
<comment type="similarity">
    <text evidence="1 7">Belongs to the cytochrome P450 family.</text>
</comment>
<dbReference type="OrthoDB" id="3664945at2"/>
<keyword evidence="4 7" id="KW-0560">Oxidoreductase</keyword>
<dbReference type="Gene3D" id="1.10.630.10">
    <property type="entry name" value="Cytochrome P450"/>
    <property type="match status" value="1"/>
</dbReference>
<keyword evidence="6 7" id="KW-0503">Monooxygenase</keyword>
<dbReference type="PANTHER" id="PTHR46696:SF1">
    <property type="entry name" value="CYTOCHROME P450 YJIB-RELATED"/>
    <property type="match status" value="1"/>
</dbReference>
<dbReference type="GO" id="GO:0016705">
    <property type="term" value="F:oxidoreductase activity, acting on paired donors, with incorporation or reduction of molecular oxygen"/>
    <property type="evidence" value="ECO:0007669"/>
    <property type="project" value="InterPro"/>
</dbReference>
<proteinExistence type="inferred from homology"/>